<dbReference type="GO" id="GO:0005759">
    <property type="term" value="C:mitochondrial matrix"/>
    <property type="evidence" value="ECO:0007669"/>
    <property type="project" value="TreeGrafter"/>
</dbReference>
<dbReference type="FunFam" id="3.40.50.300:FF:000378">
    <property type="entry name" value="ATP-dependent Clp protease ATP-binding subunit clpX-like, mitochondrial"/>
    <property type="match status" value="1"/>
</dbReference>
<keyword evidence="4 7" id="KW-0067">ATP-binding</keyword>
<dbReference type="OrthoDB" id="1721884at2759"/>
<dbReference type="InterPro" id="IPR050052">
    <property type="entry name" value="ATP-dep_Clp_protease_ClpX"/>
</dbReference>
<evidence type="ECO:0000256" key="3">
    <source>
        <dbReference type="ARBA" id="ARBA00022833"/>
    </source>
</evidence>
<dbReference type="GO" id="GO:0051603">
    <property type="term" value="P:proteolysis involved in protein catabolic process"/>
    <property type="evidence" value="ECO:0007669"/>
    <property type="project" value="TreeGrafter"/>
</dbReference>
<feature type="compositionally biased region" description="Gly residues" evidence="5">
    <location>
        <begin position="71"/>
        <end position="84"/>
    </location>
</feature>
<evidence type="ECO:0000313" key="8">
    <source>
        <dbReference type="Proteomes" id="UP000094527"/>
    </source>
</evidence>
<dbReference type="FunFam" id="1.10.8.60:FF:000002">
    <property type="entry name" value="ATP-dependent Clp protease ATP-binding subunit ClpX"/>
    <property type="match status" value="1"/>
</dbReference>
<feature type="region of interest" description="Disordered" evidence="5">
    <location>
        <begin position="241"/>
        <end position="319"/>
    </location>
</feature>
<feature type="region of interest" description="Disordered" evidence="5">
    <location>
        <begin position="647"/>
        <end position="678"/>
    </location>
</feature>
<evidence type="ECO:0000256" key="2">
    <source>
        <dbReference type="ARBA" id="ARBA00022741"/>
    </source>
</evidence>
<dbReference type="SUPFAM" id="SSF52540">
    <property type="entry name" value="P-loop containing nucleoside triphosphate hydrolases"/>
    <property type="match status" value="1"/>
</dbReference>
<feature type="compositionally biased region" description="Basic and acidic residues" evidence="5">
    <location>
        <begin position="666"/>
        <end position="678"/>
    </location>
</feature>
<feature type="region of interest" description="Disordered" evidence="5">
    <location>
        <begin position="485"/>
        <end position="506"/>
    </location>
</feature>
<dbReference type="GO" id="GO:0008270">
    <property type="term" value="F:zinc ion binding"/>
    <property type="evidence" value="ECO:0007669"/>
    <property type="project" value="InterPro"/>
</dbReference>
<dbReference type="Pfam" id="PF26040">
    <property type="entry name" value="Zn_ribbon_CLPX_N"/>
    <property type="match status" value="1"/>
</dbReference>
<keyword evidence="7" id="KW-0378">Hydrolase</keyword>
<dbReference type="GO" id="GO:0046983">
    <property type="term" value="F:protein dimerization activity"/>
    <property type="evidence" value="ECO:0007669"/>
    <property type="project" value="InterPro"/>
</dbReference>
<dbReference type="InterPro" id="IPR003593">
    <property type="entry name" value="AAA+_ATPase"/>
</dbReference>
<feature type="compositionally biased region" description="Pro residues" evidence="5">
    <location>
        <begin position="294"/>
        <end position="306"/>
    </location>
</feature>
<comment type="caution">
    <text evidence="7">The sequence shown here is derived from an EMBL/GenBank/DDBJ whole genome shotgun (WGS) entry which is preliminary data.</text>
</comment>
<feature type="region of interest" description="Disordered" evidence="5">
    <location>
        <begin position="45"/>
        <end position="87"/>
    </location>
</feature>
<dbReference type="GO" id="GO:0005524">
    <property type="term" value="F:ATP binding"/>
    <property type="evidence" value="ECO:0007669"/>
    <property type="project" value="UniProtKB-KW"/>
</dbReference>
<evidence type="ECO:0000256" key="5">
    <source>
        <dbReference type="SAM" id="MobiDB-lite"/>
    </source>
</evidence>
<evidence type="ECO:0000313" key="7">
    <source>
        <dbReference type="EMBL" id="ODM98316.1"/>
    </source>
</evidence>
<proteinExistence type="predicted"/>
<dbReference type="OMA" id="HRSDFTN"/>
<dbReference type="EMBL" id="LJIJ01000364">
    <property type="protein sequence ID" value="ODM98316.1"/>
    <property type="molecule type" value="Genomic_DNA"/>
</dbReference>
<dbReference type="GO" id="GO:0016887">
    <property type="term" value="F:ATP hydrolysis activity"/>
    <property type="evidence" value="ECO:0007669"/>
    <property type="project" value="InterPro"/>
</dbReference>
<evidence type="ECO:0000256" key="1">
    <source>
        <dbReference type="ARBA" id="ARBA00022723"/>
    </source>
</evidence>
<feature type="compositionally biased region" description="Gly residues" evidence="5">
    <location>
        <begin position="276"/>
        <end position="287"/>
    </location>
</feature>
<keyword evidence="3" id="KW-0862">Zinc</keyword>
<dbReference type="Gene3D" id="3.40.50.300">
    <property type="entry name" value="P-loop containing nucleotide triphosphate hydrolases"/>
    <property type="match status" value="1"/>
</dbReference>
<dbReference type="STRING" id="48709.A0A1D2MZ45"/>
<dbReference type="InterPro" id="IPR003959">
    <property type="entry name" value="ATPase_AAA_core"/>
</dbReference>
<gene>
    <name evidence="7" type="ORF">Ocin01_08356</name>
</gene>
<dbReference type="InterPro" id="IPR059067">
    <property type="entry name" value="Znf_ribbon_CLPX-like"/>
</dbReference>
<keyword evidence="1" id="KW-0479">Metal-binding</keyword>
<keyword evidence="8" id="KW-1185">Reference proteome</keyword>
<dbReference type="InterPro" id="IPR027417">
    <property type="entry name" value="P-loop_NTPase"/>
</dbReference>
<dbReference type="PANTHER" id="PTHR48102">
    <property type="entry name" value="ATP-DEPENDENT CLP PROTEASE ATP-BINDING SUBUNIT CLPX-LIKE, MITOCHONDRIAL-RELATED"/>
    <property type="match status" value="1"/>
</dbReference>
<feature type="domain" description="ClpX-type ZB" evidence="6">
    <location>
        <begin position="80"/>
        <end position="133"/>
    </location>
</feature>
<dbReference type="CDD" id="cd19497">
    <property type="entry name" value="RecA-like_ClpX"/>
    <property type="match status" value="1"/>
</dbReference>
<keyword evidence="2" id="KW-0547">Nucleotide-binding</keyword>
<sequence length="678" mass="73234">MSLSGITTLRCLRNSAGRIVHPRQNRLPTKGFVEFSSVGILFARVPPGSVPPPPNATEGGKSNETKRTSGSGSGSGSGVRGGSTSGRDGLTCPKCGDPCVHVETFVSSTRFVKCDKCQHFFVVLSDYDGRKNVRGEPQRAEGDFAQARQNLANAAYKKQPPPPKKIFEFLDRHVVGQEQAKKVLSVAVYNHYKRLSVNIQTPAQKQAAESSVRNLDGFTDLSNTFSHHLLHLGGLGHSALGAYPQGHQPHTHPHHIGPSWANSDTYYEGRHARGQPLGGIGPGGPGSPYGPSMAQPPPPGTTPSGPPSGSDVLDSQNNEPKLDKSNILLLGPTGSGKTLLAQTIAQCLDVPFAICDCTTLTQAGYVGEDIESVIAKLLQDANYNVERAQTGIVFLDEVDKIGAVPGIHQLRDVGGEGVQQGMLKMLEGTIVNVPERNAPRKLRGESVQVDTTNILFVASGAFNGVDRIISRRKNEKYLGFGVPTSGSQGRRAASQAGVAHMSGGNGDTAEDYAEMDAYMKQVEARDLIEFGMIPEFVGRFPVLVPFHSLNEDLLVRILTEPRNAMIPQFQRLLAMDKVDLSFTADALRAISRLALDRKTGARGLRAILETILLEPMFEIPGSDITAVHINEDVVMERHSPIYTRNLTMDCKDTSSPNSRPDSPSPHQEEVMLEVKRRA</sequence>
<dbReference type="NCBIfam" id="NF003745">
    <property type="entry name" value="PRK05342.1"/>
    <property type="match status" value="1"/>
</dbReference>
<dbReference type="GO" id="GO:0008233">
    <property type="term" value="F:peptidase activity"/>
    <property type="evidence" value="ECO:0007669"/>
    <property type="project" value="UniProtKB-KW"/>
</dbReference>
<keyword evidence="7" id="KW-0645">Protease</keyword>
<dbReference type="Pfam" id="PF07724">
    <property type="entry name" value="AAA_2"/>
    <property type="match status" value="1"/>
</dbReference>
<evidence type="ECO:0000256" key="4">
    <source>
        <dbReference type="ARBA" id="ARBA00022840"/>
    </source>
</evidence>
<feature type="compositionally biased region" description="Low complexity" evidence="5">
    <location>
        <begin position="654"/>
        <end position="665"/>
    </location>
</feature>
<dbReference type="SMART" id="SM01086">
    <property type="entry name" value="ClpB_D2-small"/>
    <property type="match status" value="1"/>
</dbReference>
<protein>
    <submittedName>
        <fullName evidence="7">ATP-dependent Clp protease ATP-binding subunit clpX-like, mitochondrial</fullName>
    </submittedName>
</protein>
<dbReference type="Gene3D" id="1.10.8.60">
    <property type="match status" value="1"/>
</dbReference>
<dbReference type="Proteomes" id="UP000094527">
    <property type="component" value="Unassembled WGS sequence"/>
</dbReference>
<accession>A0A1D2MZ45</accession>
<reference evidence="7 8" key="1">
    <citation type="journal article" date="2016" name="Genome Biol. Evol.">
        <title>Gene Family Evolution Reflects Adaptation to Soil Environmental Stressors in the Genome of the Collembolan Orchesella cincta.</title>
        <authorList>
            <person name="Faddeeva-Vakhrusheva A."/>
            <person name="Derks M.F."/>
            <person name="Anvar S.Y."/>
            <person name="Agamennone V."/>
            <person name="Suring W."/>
            <person name="Smit S."/>
            <person name="van Straalen N.M."/>
            <person name="Roelofs D."/>
        </authorList>
    </citation>
    <scope>NUCLEOTIDE SEQUENCE [LARGE SCALE GENOMIC DNA]</scope>
    <source>
        <tissue evidence="7">Mixed pool</tissue>
    </source>
</reference>
<dbReference type="InterPro" id="IPR059188">
    <property type="entry name" value="Znf_CLPX-like"/>
</dbReference>
<dbReference type="SMART" id="SM00382">
    <property type="entry name" value="AAA"/>
    <property type="match status" value="1"/>
</dbReference>
<evidence type="ECO:0000259" key="6">
    <source>
        <dbReference type="PROSITE" id="PS51902"/>
    </source>
</evidence>
<name>A0A1D2MZ45_ORCCI</name>
<dbReference type="InterPro" id="IPR019489">
    <property type="entry name" value="Clp_ATPase_C"/>
</dbReference>
<dbReference type="Pfam" id="PF10431">
    <property type="entry name" value="ClpB_D2-small"/>
    <property type="match status" value="1"/>
</dbReference>
<dbReference type="AlphaFoldDB" id="A0A1D2MZ45"/>
<organism evidence="7 8">
    <name type="scientific">Orchesella cincta</name>
    <name type="common">Springtail</name>
    <name type="synonym">Podura cincta</name>
    <dbReference type="NCBI Taxonomy" id="48709"/>
    <lineage>
        <taxon>Eukaryota</taxon>
        <taxon>Metazoa</taxon>
        <taxon>Ecdysozoa</taxon>
        <taxon>Arthropoda</taxon>
        <taxon>Hexapoda</taxon>
        <taxon>Collembola</taxon>
        <taxon>Entomobryomorpha</taxon>
        <taxon>Entomobryoidea</taxon>
        <taxon>Orchesellidae</taxon>
        <taxon>Orchesellinae</taxon>
        <taxon>Orchesella</taxon>
    </lineage>
</organism>
<dbReference type="PANTHER" id="PTHR48102:SF7">
    <property type="entry name" value="ATP-DEPENDENT CLP PROTEASE ATP-BINDING SUBUNIT CLPX-LIKE, MITOCHONDRIAL"/>
    <property type="match status" value="1"/>
</dbReference>
<dbReference type="PROSITE" id="PS51902">
    <property type="entry name" value="CLPX_ZB"/>
    <property type="match status" value="1"/>
</dbReference>